<dbReference type="AlphaFoldDB" id="X0GSD9"/>
<proteinExistence type="predicted"/>
<protein>
    <submittedName>
        <fullName evidence="1">Uncharacterized protein</fullName>
    </submittedName>
</protein>
<evidence type="ECO:0000313" key="1">
    <source>
        <dbReference type="EMBL" id="EXL66542.1"/>
    </source>
</evidence>
<organism evidence="1">
    <name type="scientific">Fusarium oxysporum f. sp. conglutinans race 2 54008</name>
    <dbReference type="NCBI Taxonomy" id="1089457"/>
    <lineage>
        <taxon>Eukaryota</taxon>
        <taxon>Fungi</taxon>
        <taxon>Dikarya</taxon>
        <taxon>Ascomycota</taxon>
        <taxon>Pezizomycotina</taxon>
        <taxon>Sordariomycetes</taxon>
        <taxon>Hypocreomycetidae</taxon>
        <taxon>Hypocreales</taxon>
        <taxon>Nectriaceae</taxon>
        <taxon>Fusarium</taxon>
        <taxon>Fusarium oxysporum species complex</taxon>
    </lineage>
</organism>
<sequence length="32" mass="3715">MIGLPFFIMITSWTICWLDLAPFVLHFLSTLS</sequence>
<dbReference type="EMBL" id="JH659032">
    <property type="protein sequence ID" value="EXL66542.1"/>
    <property type="molecule type" value="Genomic_DNA"/>
</dbReference>
<dbReference type="HOGENOM" id="CLU_3392416_0_0_1"/>
<dbReference type="Proteomes" id="UP000030676">
    <property type="component" value="Unassembled WGS sequence"/>
</dbReference>
<gene>
    <name evidence="1" type="ORF">FOPG_17287</name>
</gene>
<accession>X0GSD9</accession>
<reference evidence="1" key="2">
    <citation type="submission" date="2012-05" db="EMBL/GenBank/DDBJ databases">
        <title>The Genome Annotation of Fusarium oxysporum PHW808.</title>
        <authorList>
            <consortium name="The Broad Institute Genomics Platform"/>
            <person name="Ma L.-J."/>
            <person name="Corby-Kistler H."/>
            <person name="Broz K."/>
            <person name="Gale L.R."/>
            <person name="Jonkers W."/>
            <person name="O'Donnell K."/>
            <person name="Ploetz R."/>
            <person name="Steinberg C."/>
            <person name="Schwartz D.C."/>
            <person name="VanEtten H."/>
            <person name="Zhou S."/>
            <person name="Young S.K."/>
            <person name="Zeng Q."/>
            <person name="Gargeya S."/>
            <person name="Fitzgerald M."/>
            <person name="Abouelleil A."/>
            <person name="Alvarado L."/>
            <person name="Chapman S.B."/>
            <person name="Gainer-Dewar J."/>
            <person name="Goldberg J."/>
            <person name="Griggs A."/>
            <person name="Gujja S."/>
            <person name="Hansen M."/>
            <person name="Howarth C."/>
            <person name="Imamovic A."/>
            <person name="Ireland A."/>
            <person name="Larimer J."/>
            <person name="McCowan C."/>
            <person name="Murphy C."/>
            <person name="Pearson M."/>
            <person name="Poon T.W."/>
            <person name="Priest M."/>
            <person name="Roberts A."/>
            <person name="Saif S."/>
            <person name="Shea T."/>
            <person name="Sykes S."/>
            <person name="Wortman J."/>
            <person name="Nusbaum C."/>
            <person name="Birren B."/>
        </authorList>
    </citation>
    <scope>NUCLEOTIDE SEQUENCE</scope>
    <source>
        <strain evidence="1">54008</strain>
    </source>
</reference>
<name>X0GSD9_FUSOX</name>
<reference evidence="1" key="1">
    <citation type="submission" date="2011-11" db="EMBL/GenBank/DDBJ databases">
        <title>The Genome Sequence of Fusarium oxysporum PHW808.</title>
        <authorList>
            <consortium name="The Broad Institute Genome Sequencing Platform"/>
            <person name="Ma L.-J."/>
            <person name="Gale L.R."/>
            <person name="Schwartz D.C."/>
            <person name="Zhou S."/>
            <person name="Corby-Kistler H."/>
            <person name="Young S.K."/>
            <person name="Zeng Q."/>
            <person name="Gargeya S."/>
            <person name="Fitzgerald M."/>
            <person name="Haas B."/>
            <person name="Abouelleil A."/>
            <person name="Alvarado L."/>
            <person name="Arachchi H.M."/>
            <person name="Berlin A."/>
            <person name="Brown A."/>
            <person name="Chapman S.B."/>
            <person name="Chen Z."/>
            <person name="Dunbar C."/>
            <person name="Freedman E."/>
            <person name="Gearin G."/>
            <person name="Goldberg J."/>
            <person name="Griggs A."/>
            <person name="Gujja S."/>
            <person name="Heiman D."/>
            <person name="Howarth C."/>
            <person name="Larson L."/>
            <person name="Lui A."/>
            <person name="MacDonald P.J.P."/>
            <person name="Montmayeur A."/>
            <person name="Murphy C."/>
            <person name="Neiman D."/>
            <person name="Pearson M."/>
            <person name="Priest M."/>
            <person name="Roberts A."/>
            <person name="Saif S."/>
            <person name="Shea T."/>
            <person name="Shenoy N."/>
            <person name="Sisk P."/>
            <person name="Stolte C."/>
            <person name="Sykes S."/>
            <person name="Wortman J."/>
            <person name="Nusbaum C."/>
            <person name="Birren B."/>
        </authorList>
    </citation>
    <scope>NUCLEOTIDE SEQUENCE [LARGE SCALE GENOMIC DNA]</scope>
    <source>
        <strain evidence="1">54008</strain>
    </source>
</reference>